<dbReference type="InterPro" id="IPR000531">
    <property type="entry name" value="Beta-barrel_TonB"/>
</dbReference>
<evidence type="ECO:0000256" key="11">
    <source>
        <dbReference type="ARBA" id="ARBA00023136"/>
    </source>
</evidence>
<keyword evidence="7 17" id="KW-0732">Signal</keyword>
<keyword evidence="5" id="KW-0410">Iron transport</keyword>
<keyword evidence="13 14" id="KW-0998">Cell outer membrane</keyword>
<dbReference type="GO" id="GO:0009279">
    <property type="term" value="C:cell outer membrane"/>
    <property type="evidence" value="ECO:0007669"/>
    <property type="project" value="UniProtKB-SubCell"/>
</dbReference>
<dbReference type="GO" id="GO:0015344">
    <property type="term" value="F:siderophore uptake transmembrane transporter activity"/>
    <property type="evidence" value="ECO:0007669"/>
    <property type="project" value="TreeGrafter"/>
</dbReference>
<dbReference type="OrthoDB" id="9760494at2"/>
<sequence length="749" mass="80945">MQPVHAQLRLKPLTRYVFAALCMAGAHAAHAQAAQGQTTQAQATGDLGSVKSTATSDVDVAAKKAAKRESAPANAPTQSSLQATEPQSTISRKYIENNAAPTANYSDIVAIAPSVMNVDPNGSGLMESQALSIRGFQDGQYNVTFDGVPFGDSNDFTHHSTSFFTNQEIGSINVDRGPGDARQIGFATFGGTIAMDSKEPSAKPGLTVFGSYGSWGTGLGGLEFNSGTMENWGDARVMVGGTYGGSDGYLTNASQRRQNLYFKLEKPIGDNTLITIFADYNRLHQNVSYGATAAQIAQFGPNYGLSGDPTSQAYYGYNFDKINTDFEYLNIRTKQFNWTFNNKLYTYAYYHNGFNGADPNGESPNGVTTDTGATLPGANDVPGVEMNNNYRAWGDIFSAERDLGPGTLSLGGWLAYQTNFRNNFDVDDTLNFALPPSNPVLNDSMQDTFLVFQPFAQYAWKLPQYGLTITPGLRYVDFSRNIYTQQNQKTGTPLDYGHSWTKILPSITVNERLNSNWSTYAQFAQGYLAPNLNVFYVNSPSVSGQPNPEQTNNYQLGTVYKSDRVTFDADLYYIDFLNLVTHHTSGGVTYFANGGGANYKGFETEGTVSLGHGFNVYANLTLNSAQFKDGSGWVQSAPKMTAAAGLLYSRGPLDASAIYKFVGRQPNGYTDANGNNQPIGGYGLVDLAATYTINSLAPWTHDTKIGLQIDNLFNRTSIVGTAGNTVAASTPLFWTAPGRAVIGTISTTF</sequence>
<comment type="similarity">
    <text evidence="2 14 15">Belongs to the TonB-dependent receptor family.</text>
</comment>
<evidence type="ECO:0000256" key="12">
    <source>
        <dbReference type="ARBA" id="ARBA00023170"/>
    </source>
</evidence>
<accession>A0A3D8JQY1</accession>
<evidence type="ECO:0000259" key="18">
    <source>
        <dbReference type="Pfam" id="PF00593"/>
    </source>
</evidence>
<keyword evidence="10 15" id="KW-0798">TonB box</keyword>
<evidence type="ECO:0000256" key="6">
    <source>
        <dbReference type="ARBA" id="ARBA00022692"/>
    </source>
</evidence>
<evidence type="ECO:0000313" key="21">
    <source>
        <dbReference type="Proteomes" id="UP000256838"/>
    </source>
</evidence>
<keyword evidence="8" id="KW-0408">Iron</keyword>
<evidence type="ECO:0000256" key="10">
    <source>
        <dbReference type="ARBA" id="ARBA00023077"/>
    </source>
</evidence>
<comment type="subcellular location">
    <subcellularLocation>
        <location evidence="1 14">Cell outer membrane</location>
        <topology evidence="1 14">Multi-pass membrane protein</topology>
    </subcellularLocation>
</comment>
<feature type="compositionally biased region" description="Polar residues" evidence="16">
    <location>
        <begin position="75"/>
        <end position="87"/>
    </location>
</feature>
<dbReference type="Gene3D" id="2.40.170.20">
    <property type="entry name" value="TonB-dependent receptor, beta-barrel domain"/>
    <property type="match status" value="1"/>
</dbReference>
<feature type="signal peptide" evidence="17">
    <location>
        <begin position="1"/>
        <end position="31"/>
    </location>
</feature>
<evidence type="ECO:0000256" key="4">
    <source>
        <dbReference type="ARBA" id="ARBA00022452"/>
    </source>
</evidence>
<dbReference type="Pfam" id="PF00593">
    <property type="entry name" value="TonB_dep_Rec_b-barrel"/>
    <property type="match status" value="1"/>
</dbReference>
<dbReference type="InterPro" id="IPR039426">
    <property type="entry name" value="TonB-dep_rcpt-like"/>
</dbReference>
<dbReference type="Gene3D" id="2.170.130.10">
    <property type="entry name" value="TonB-dependent receptor, plug domain"/>
    <property type="match status" value="1"/>
</dbReference>
<keyword evidence="3 14" id="KW-0813">Transport</keyword>
<dbReference type="InterPro" id="IPR037066">
    <property type="entry name" value="Plug_dom_sf"/>
</dbReference>
<feature type="domain" description="TonB-dependent receptor-like beta-barrel" evidence="18">
    <location>
        <begin position="268"/>
        <end position="712"/>
    </location>
</feature>
<dbReference type="SUPFAM" id="SSF56935">
    <property type="entry name" value="Porins"/>
    <property type="match status" value="1"/>
</dbReference>
<evidence type="ECO:0000256" key="15">
    <source>
        <dbReference type="RuleBase" id="RU003357"/>
    </source>
</evidence>
<dbReference type="InterPro" id="IPR012910">
    <property type="entry name" value="Plug_dom"/>
</dbReference>
<comment type="caution">
    <text evidence="20">The sequence shown here is derived from an EMBL/GenBank/DDBJ whole genome shotgun (WGS) entry which is preliminary data.</text>
</comment>
<protein>
    <submittedName>
        <fullName evidence="20">TonB-dependent receptor</fullName>
    </submittedName>
</protein>
<evidence type="ECO:0000256" key="8">
    <source>
        <dbReference type="ARBA" id="ARBA00023004"/>
    </source>
</evidence>
<evidence type="ECO:0000313" key="20">
    <source>
        <dbReference type="EMBL" id="RDU94831.1"/>
    </source>
</evidence>
<keyword evidence="11 14" id="KW-0472">Membrane</keyword>
<keyword evidence="9" id="KW-0406">Ion transport</keyword>
<keyword evidence="12 20" id="KW-0675">Receptor</keyword>
<dbReference type="EMBL" id="QRGA01000026">
    <property type="protein sequence ID" value="RDU94831.1"/>
    <property type="molecule type" value="Genomic_DNA"/>
</dbReference>
<feature type="chain" id="PRO_5017788739" evidence="17">
    <location>
        <begin position="32"/>
        <end position="749"/>
    </location>
</feature>
<dbReference type="PANTHER" id="PTHR32552">
    <property type="entry name" value="FERRICHROME IRON RECEPTOR-RELATED"/>
    <property type="match status" value="1"/>
</dbReference>
<evidence type="ECO:0000256" key="14">
    <source>
        <dbReference type="PROSITE-ProRule" id="PRU01360"/>
    </source>
</evidence>
<gene>
    <name evidence="20" type="ORF">DWV00_31890</name>
</gene>
<organism evidence="20 21">
    <name type="scientific">Trinickia dinghuensis</name>
    <dbReference type="NCBI Taxonomy" id="2291023"/>
    <lineage>
        <taxon>Bacteria</taxon>
        <taxon>Pseudomonadati</taxon>
        <taxon>Pseudomonadota</taxon>
        <taxon>Betaproteobacteria</taxon>
        <taxon>Burkholderiales</taxon>
        <taxon>Burkholderiaceae</taxon>
        <taxon>Trinickia</taxon>
    </lineage>
</organism>
<keyword evidence="4 14" id="KW-1134">Transmembrane beta strand</keyword>
<feature type="domain" description="TonB-dependent receptor plug" evidence="19">
    <location>
        <begin position="83"/>
        <end position="190"/>
    </location>
</feature>
<evidence type="ECO:0000256" key="1">
    <source>
        <dbReference type="ARBA" id="ARBA00004571"/>
    </source>
</evidence>
<dbReference type="Pfam" id="PF07715">
    <property type="entry name" value="Plug"/>
    <property type="match status" value="1"/>
</dbReference>
<dbReference type="CDD" id="cd01347">
    <property type="entry name" value="ligand_gated_channel"/>
    <property type="match status" value="1"/>
</dbReference>
<evidence type="ECO:0000256" key="17">
    <source>
        <dbReference type="SAM" id="SignalP"/>
    </source>
</evidence>
<dbReference type="RefSeq" id="WP_115537603.1">
    <property type="nucleotide sequence ID" value="NZ_QRGA01000026.1"/>
</dbReference>
<evidence type="ECO:0000259" key="19">
    <source>
        <dbReference type="Pfam" id="PF07715"/>
    </source>
</evidence>
<evidence type="ECO:0000256" key="3">
    <source>
        <dbReference type="ARBA" id="ARBA00022448"/>
    </source>
</evidence>
<feature type="region of interest" description="Disordered" evidence="16">
    <location>
        <begin position="63"/>
        <end position="87"/>
    </location>
</feature>
<evidence type="ECO:0000256" key="7">
    <source>
        <dbReference type="ARBA" id="ARBA00022729"/>
    </source>
</evidence>
<evidence type="ECO:0000256" key="16">
    <source>
        <dbReference type="SAM" id="MobiDB-lite"/>
    </source>
</evidence>
<keyword evidence="21" id="KW-1185">Reference proteome</keyword>
<reference evidence="20 21" key="1">
    <citation type="submission" date="2018-08" db="EMBL/GenBank/DDBJ databases">
        <title>Paraburkholderia sp. DHOM06 isolated from forest soil.</title>
        <authorList>
            <person name="Gao Z.-H."/>
            <person name="Qiu L.-H."/>
        </authorList>
    </citation>
    <scope>NUCLEOTIDE SEQUENCE [LARGE SCALE GENOMIC DNA]</scope>
    <source>
        <strain evidence="20 21">DHOM06</strain>
    </source>
</reference>
<dbReference type="PROSITE" id="PS52016">
    <property type="entry name" value="TONB_DEPENDENT_REC_3"/>
    <property type="match status" value="1"/>
</dbReference>
<proteinExistence type="inferred from homology"/>
<keyword evidence="6 14" id="KW-0812">Transmembrane</keyword>
<dbReference type="Proteomes" id="UP000256838">
    <property type="component" value="Unassembled WGS sequence"/>
</dbReference>
<dbReference type="PANTHER" id="PTHR32552:SF68">
    <property type="entry name" value="FERRICHROME OUTER MEMBRANE TRANSPORTER_PHAGE RECEPTOR"/>
    <property type="match status" value="1"/>
</dbReference>
<dbReference type="AlphaFoldDB" id="A0A3D8JQY1"/>
<name>A0A3D8JQY1_9BURK</name>
<evidence type="ECO:0000256" key="13">
    <source>
        <dbReference type="ARBA" id="ARBA00023237"/>
    </source>
</evidence>
<evidence type="ECO:0000256" key="5">
    <source>
        <dbReference type="ARBA" id="ARBA00022496"/>
    </source>
</evidence>
<dbReference type="InterPro" id="IPR036942">
    <property type="entry name" value="Beta-barrel_TonB_sf"/>
</dbReference>
<evidence type="ECO:0000256" key="9">
    <source>
        <dbReference type="ARBA" id="ARBA00023065"/>
    </source>
</evidence>
<evidence type="ECO:0000256" key="2">
    <source>
        <dbReference type="ARBA" id="ARBA00009810"/>
    </source>
</evidence>